<evidence type="ECO:0000313" key="3">
    <source>
        <dbReference type="Proteomes" id="UP000001449"/>
    </source>
</evidence>
<dbReference type="HOGENOM" id="CLU_564436_0_0_1"/>
<dbReference type="GeneID" id="7451232"/>
<dbReference type="EMBL" id="CM000649">
    <property type="protein sequence ID" value="EED88757.1"/>
    <property type="molecule type" value="Genomic_DNA"/>
</dbReference>
<dbReference type="PaxDb" id="35128-Thaps9822"/>
<dbReference type="RefSeq" id="XP_002293748.1">
    <property type="nucleotide sequence ID" value="XM_002293712.1"/>
</dbReference>
<gene>
    <name evidence="2" type="ORF">THAPSDRAFT_9822</name>
</gene>
<name>B8CCE0_THAPS</name>
<proteinExistence type="predicted"/>
<reference evidence="2 3" key="1">
    <citation type="journal article" date="2004" name="Science">
        <title>The genome of the diatom Thalassiosira pseudonana: ecology, evolution, and metabolism.</title>
        <authorList>
            <person name="Armbrust E.V."/>
            <person name="Berges J.A."/>
            <person name="Bowler C."/>
            <person name="Green B.R."/>
            <person name="Martinez D."/>
            <person name="Putnam N.H."/>
            <person name="Zhou S."/>
            <person name="Allen A.E."/>
            <person name="Apt K.E."/>
            <person name="Bechner M."/>
            <person name="Brzezinski M.A."/>
            <person name="Chaal B.K."/>
            <person name="Chiovitti A."/>
            <person name="Davis A.K."/>
            <person name="Demarest M.S."/>
            <person name="Detter J.C."/>
            <person name="Glavina T."/>
            <person name="Goodstein D."/>
            <person name="Hadi M.Z."/>
            <person name="Hellsten U."/>
            <person name="Hildebrand M."/>
            <person name="Jenkins B.D."/>
            <person name="Jurka J."/>
            <person name="Kapitonov V.V."/>
            <person name="Kroger N."/>
            <person name="Lau W.W."/>
            <person name="Lane T.W."/>
            <person name="Larimer F.W."/>
            <person name="Lippmeier J.C."/>
            <person name="Lucas S."/>
            <person name="Medina M."/>
            <person name="Montsant A."/>
            <person name="Obornik M."/>
            <person name="Parker M.S."/>
            <person name="Palenik B."/>
            <person name="Pazour G.J."/>
            <person name="Richardson P.M."/>
            <person name="Rynearson T.A."/>
            <person name="Saito M.A."/>
            <person name="Schwartz D.C."/>
            <person name="Thamatrakoln K."/>
            <person name="Valentin K."/>
            <person name="Vardi A."/>
            <person name="Wilkerson F.P."/>
            <person name="Rokhsar D.S."/>
        </authorList>
    </citation>
    <scope>NUCLEOTIDE SEQUENCE [LARGE SCALE GENOMIC DNA]</scope>
    <source>
        <strain evidence="2 3">CCMP1335</strain>
    </source>
</reference>
<dbReference type="KEGG" id="tps:THAPSDRAFT_9822"/>
<feature type="region of interest" description="Disordered" evidence="1">
    <location>
        <begin position="198"/>
        <end position="230"/>
    </location>
</feature>
<protein>
    <submittedName>
        <fullName evidence="2">Uncharacterized protein</fullName>
    </submittedName>
</protein>
<evidence type="ECO:0000256" key="1">
    <source>
        <dbReference type="SAM" id="MobiDB-lite"/>
    </source>
</evidence>
<dbReference type="Proteomes" id="UP000001449">
    <property type="component" value="Chromosome 14"/>
</dbReference>
<feature type="region of interest" description="Disordered" evidence="1">
    <location>
        <begin position="111"/>
        <end position="144"/>
    </location>
</feature>
<reference evidence="2 3" key="2">
    <citation type="journal article" date="2008" name="Nature">
        <title>The Phaeodactylum genome reveals the evolutionary history of diatom genomes.</title>
        <authorList>
            <person name="Bowler C."/>
            <person name="Allen A.E."/>
            <person name="Badger J.H."/>
            <person name="Grimwood J."/>
            <person name="Jabbari K."/>
            <person name="Kuo A."/>
            <person name="Maheswari U."/>
            <person name="Martens C."/>
            <person name="Maumus F."/>
            <person name="Otillar R.P."/>
            <person name="Rayko E."/>
            <person name="Salamov A."/>
            <person name="Vandepoele K."/>
            <person name="Beszteri B."/>
            <person name="Gruber A."/>
            <person name="Heijde M."/>
            <person name="Katinka M."/>
            <person name="Mock T."/>
            <person name="Valentin K."/>
            <person name="Verret F."/>
            <person name="Berges J.A."/>
            <person name="Brownlee C."/>
            <person name="Cadoret J.P."/>
            <person name="Chiovitti A."/>
            <person name="Choi C.J."/>
            <person name="Coesel S."/>
            <person name="De Martino A."/>
            <person name="Detter J.C."/>
            <person name="Durkin C."/>
            <person name="Falciatore A."/>
            <person name="Fournet J."/>
            <person name="Haruta M."/>
            <person name="Huysman M.J."/>
            <person name="Jenkins B.D."/>
            <person name="Jiroutova K."/>
            <person name="Jorgensen R.E."/>
            <person name="Joubert Y."/>
            <person name="Kaplan A."/>
            <person name="Kroger N."/>
            <person name="Kroth P.G."/>
            <person name="La Roche J."/>
            <person name="Lindquist E."/>
            <person name="Lommer M."/>
            <person name="Martin-Jezequel V."/>
            <person name="Lopez P.J."/>
            <person name="Lucas S."/>
            <person name="Mangogna M."/>
            <person name="McGinnis K."/>
            <person name="Medlin L.K."/>
            <person name="Montsant A."/>
            <person name="Oudot-Le Secq M.P."/>
            <person name="Napoli C."/>
            <person name="Obornik M."/>
            <person name="Parker M.S."/>
            <person name="Petit J.L."/>
            <person name="Porcel B.M."/>
            <person name="Poulsen N."/>
            <person name="Robison M."/>
            <person name="Rychlewski L."/>
            <person name="Rynearson T.A."/>
            <person name="Schmutz J."/>
            <person name="Shapiro H."/>
            <person name="Siaut M."/>
            <person name="Stanley M."/>
            <person name="Sussman M.R."/>
            <person name="Taylor A.R."/>
            <person name="Vardi A."/>
            <person name="von Dassow P."/>
            <person name="Vyverman W."/>
            <person name="Willis A."/>
            <person name="Wyrwicz L.S."/>
            <person name="Rokhsar D.S."/>
            <person name="Weissenbach J."/>
            <person name="Armbrust E.V."/>
            <person name="Green B.R."/>
            <person name="Van de Peer Y."/>
            <person name="Grigoriev I.V."/>
        </authorList>
    </citation>
    <scope>NUCLEOTIDE SEQUENCE [LARGE SCALE GENOMIC DNA]</scope>
    <source>
        <strain evidence="2 3">CCMP1335</strain>
    </source>
</reference>
<evidence type="ECO:0000313" key="2">
    <source>
        <dbReference type="EMBL" id="EED88757.1"/>
    </source>
</evidence>
<dbReference type="InParanoid" id="B8CCE0"/>
<sequence>MVEEISASPPTTFLSDASRSTITTEHLALVGFASRLGACASNDATDSKGTKSVRDEAKLLMSLLMGKKASEILSEEIGVTDDVDEDKKAARPKDRDMGNFAFTFPSLSLQPDASASATSGEKVGDSAHDDNEEEDDIPPPSELLGRTQFVNDLDAIRDSSEAMAHNVLESFGSALIWRAKTWINSLARVLALKVETDSGREGGEDLQLEGEGGAGNDANEGEDISHSESSFDLMGSREMQIIESIVRSSEEVSVVNVKTSFHVTPNRIQDPKEPASKKLKTEISHNDDEYKVVHKLVFEAVVSMTSNEGDRYKNVKLQAPGLIEGAFLKSAGSGDGEEILNGVSITLDTHALALSLERQSRLVVRKAAEAALMAACGMEYTDTNRVRHSVISPRHDALMSPVPQNTYASDHETDNQRSLSISSVSIKSQSTGVVSSSEDGGCGSDSSAVTTSSLVPVKAPASAPHSPSFPALLQAAKAEFGGST</sequence>
<keyword evidence="3" id="KW-1185">Reference proteome</keyword>
<dbReference type="eggNOG" id="ENOG502T6NQ">
    <property type="taxonomic scope" value="Eukaryota"/>
</dbReference>
<dbReference type="OMA" id="WRAKTWI"/>
<dbReference type="AlphaFoldDB" id="B8CCE0"/>
<feature type="region of interest" description="Disordered" evidence="1">
    <location>
        <begin position="393"/>
        <end position="423"/>
    </location>
</feature>
<accession>B8CCE0</accession>
<organism evidence="2 3">
    <name type="scientific">Thalassiosira pseudonana</name>
    <name type="common">Marine diatom</name>
    <name type="synonym">Cyclotella nana</name>
    <dbReference type="NCBI Taxonomy" id="35128"/>
    <lineage>
        <taxon>Eukaryota</taxon>
        <taxon>Sar</taxon>
        <taxon>Stramenopiles</taxon>
        <taxon>Ochrophyta</taxon>
        <taxon>Bacillariophyta</taxon>
        <taxon>Coscinodiscophyceae</taxon>
        <taxon>Thalassiosirophycidae</taxon>
        <taxon>Thalassiosirales</taxon>
        <taxon>Thalassiosiraceae</taxon>
        <taxon>Thalassiosira</taxon>
    </lineage>
</organism>